<comment type="caution">
    <text evidence="1">The sequence shown here is derived from an EMBL/GenBank/DDBJ whole genome shotgun (WGS) entry which is preliminary data.</text>
</comment>
<name>A0ABR2UIY5_9PEZI</name>
<evidence type="ECO:0000313" key="2">
    <source>
        <dbReference type="Proteomes" id="UP001408356"/>
    </source>
</evidence>
<sequence length="222" mass="24308">MASMTEVILFSLRSHNDIHLLTQVVTDTLLQQPGCLRVRCGPLHEDAKKAQCFVEWADSSRCQHFKAASSHSQFLEKLDPLIQSPPDIHLVQFQSTVSSALDEEKTPVIEVLSMYYPSEDNSTSEMIDKARTNAIQIMGESAPLARGSTGVTALGWIVGNVDFKGEPCRASVTLIGWESVEAHHQFRSTEAFEKGITLLKQTPSLKGVSVAHALTATTGQSE</sequence>
<proteinExistence type="predicted"/>
<organism evidence="1 2">
    <name type="scientific">Seiridium unicorne</name>
    <dbReference type="NCBI Taxonomy" id="138068"/>
    <lineage>
        <taxon>Eukaryota</taxon>
        <taxon>Fungi</taxon>
        <taxon>Dikarya</taxon>
        <taxon>Ascomycota</taxon>
        <taxon>Pezizomycotina</taxon>
        <taxon>Sordariomycetes</taxon>
        <taxon>Xylariomycetidae</taxon>
        <taxon>Amphisphaeriales</taxon>
        <taxon>Sporocadaceae</taxon>
        <taxon>Seiridium</taxon>
    </lineage>
</organism>
<dbReference type="Gene3D" id="3.30.70.100">
    <property type="match status" value="2"/>
</dbReference>
<dbReference type="Proteomes" id="UP001408356">
    <property type="component" value="Unassembled WGS sequence"/>
</dbReference>
<reference evidence="1 2" key="1">
    <citation type="journal article" date="2024" name="J. Plant Pathol.">
        <title>Sequence and assembly of the genome of Seiridium unicorne, isolate CBS 538.82, causal agent of cypress canker disease.</title>
        <authorList>
            <person name="Scali E."/>
            <person name="Rocca G.D."/>
            <person name="Danti R."/>
            <person name="Garbelotto M."/>
            <person name="Barberini S."/>
            <person name="Baroncelli R."/>
            <person name="Emiliani G."/>
        </authorList>
    </citation>
    <scope>NUCLEOTIDE SEQUENCE [LARGE SCALE GENOMIC DNA]</scope>
    <source>
        <strain evidence="1 2">BM-138-508</strain>
    </source>
</reference>
<protein>
    <recommendedName>
        <fullName evidence="3">ABM domain-containing protein</fullName>
    </recommendedName>
</protein>
<accession>A0ABR2UIY5</accession>
<evidence type="ECO:0008006" key="3">
    <source>
        <dbReference type="Google" id="ProtNLM"/>
    </source>
</evidence>
<dbReference type="EMBL" id="JARVKF010000428">
    <property type="protein sequence ID" value="KAK9414329.1"/>
    <property type="molecule type" value="Genomic_DNA"/>
</dbReference>
<gene>
    <name evidence="1" type="ORF">SUNI508_11291</name>
</gene>
<evidence type="ECO:0000313" key="1">
    <source>
        <dbReference type="EMBL" id="KAK9414329.1"/>
    </source>
</evidence>
<keyword evidence="2" id="KW-1185">Reference proteome</keyword>